<dbReference type="GO" id="GO:0009141">
    <property type="term" value="P:nucleoside triphosphate metabolic process"/>
    <property type="evidence" value="ECO:0007669"/>
    <property type="project" value="TreeGrafter"/>
</dbReference>
<feature type="region of interest" description="Disordered" evidence="1">
    <location>
        <begin position="423"/>
        <end position="507"/>
    </location>
</feature>
<dbReference type="InterPro" id="IPR002591">
    <property type="entry name" value="Phosphodiest/P_Trfase"/>
</dbReference>
<dbReference type="PANTHER" id="PTHR10151">
    <property type="entry name" value="ECTONUCLEOTIDE PYROPHOSPHATASE/PHOSPHODIESTERASE"/>
    <property type="match status" value="1"/>
</dbReference>
<dbReference type="CDD" id="cd16018">
    <property type="entry name" value="Enpp"/>
    <property type="match status" value="1"/>
</dbReference>
<name>A0A6A6FC05_9PEZI</name>
<feature type="compositionally biased region" description="Basic and acidic residues" evidence="1">
    <location>
        <begin position="473"/>
        <end position="484"/>
    </location>
</feature>
<dbReference type="PANTHER" id="PTHR10151:SF120">
    <property type="entry name" value="BIS(5'-ADENOSYL)-TRIPHOSPHATASE"/>
    <property type="match status" value="1"/>
</dbReference>
<feature type="non-terminal residue" evidence="2">
    <location>
        <position position="1"/>
    </location>
</feature>
<dbReference type="GO" id="GO:0017111">
    <property type="term" value="F:ribonucleoside triphosphate phosphatase activity"/>
    <property type="evidence" value="ECO:0007669"/>
    <property type="project" value="TreeGrafter"/>
</dbReference>
<dbReference type="Pfam" id="PF01663">
    <property type="entry name" value="Phosphodiest"/>
    <property type="match status" value="1"/>
</dbReference>
<evidence type="ECO:0000256" key="1">
    <source>
        <dbReference type="SAM" id="MobiDB-lite"/>
    </source>
</evidence>
<reference evidence="2" key="1">
    <citation type="journal article" date="2020" name="Stud. Mycol.">
        <title>101 Dothideomycetes genomes: a test case for predicting lifestyles and emergence of pathogens.</title>
        <authorList>
            <person name="Haridas S."/>
            <person name="Albert R."/>
            <person name="Binder M."/>
            <person name="Bloem J."/>
            <person name="Labutti K."/>
            <person name="Salamov A."/>
            <person name="Andreopoulos B."/>
            <person name="Baker S."/>
            <person name="Barry K."/>
            <person name="Bills G."/>
            <person name="Bluhm B."/>
            <person name="Cannon C."/>
            <person name="Castanera R."/>
            <person name="Culley D."/>
            <person name="Daum C."/>
            <person name="Ezra D."/>
            <person name="Gonzalez J."/>
            <person name="Henrissat B."/>
            <person name="Kuo A."/>
            <person name="Liang C."/>
            <person name="Lipzen A."/>
            <person name="Lutzoni F."/>
            <person name="Magnuson J."/>
            <person name="Mondo S."/>
            <person name="Nolan M."/>
            <person name="Ohm R."/>
            <person name="Pangilinan J."/>
            <person name="Park H.-J."/>
            <person name="Ramirez L."/>
            <person name="Alfaro M."/>
            <person name="Sun H."/>
            <person name="Tritt A."/>
            <person name="Yoshinaga Y."/>
            <person name="Zwiers L.-H."/>
            <person name="Turgeon B."/>
            <person name="Goodwin S."/>
            <person name="Spatafora J."/>
            <person name="Crous P."/>
            <person name="Grigoriev I."/>
        </authorList>
    </citation>
    <scope>NUCLEOTIDE SEQUENCE</scope>
    <source>
        <strain evidence="2">SCOH1-5</strain>
    </source>
</reference>
<dbReference type="AlphaFoldDB" id="A0A6A6FC05"/>
<evidence type="ECO:0008006" key="4">
    <source>
        <dbReference type="Google" id="ProtNLM"/>
    </source>
</evidence>
<dbReference type="InterPro" id="IPR017850">
    <property type="entry name" value="Alkaline_phosphatase_core_sf"/>
</dbReference>
<gene>
    <name evidence="2" type="ORF">CERZMDRAFT_27574</name>
</gene>
<evidence type="ECO:0000313" key="2">
    <source>
        <dbReference type="EMBL" id="KAF2210838.1"/>
    </source>
</evidence>
<dbReference type="EMBL" id="ML992679">
    <property type="protein sequence ID" value="KAF2210838.1"/>
    <property type="molecule type" value="Genomic_DNA"/>
</dbReference>
<proteinExistence type="predicted"/>
<dbReference type="SUPFAM" id="SSF53649">
    <property type="entry name" value="Alkaline phosphatase-like"/>
    <property type="match status" value="1"/>
</dbReference>
<dbReference type="Gene3D" id="3.40.720.10">
    <property type="entry name" value="Alkaline Phosphatase, subunit A"/>
    <property type="match status" value="1"/>
</dbReference>
<sequence>YAAHRASRALAASSSSPPPPPTRSNGTHDFAPTTILISLDGFRADFLHRGLTPALTAFARAGVSPKYMMPSFPSLTFPNHFTLVTGKYPSEHGIVGNNFWDPVRRKQFTYTNASLSNVPEYWNAEPLWETAELQGVRAAIHMWPGSEAHIGRVEPAYVDRFDGREELSNKVHRILGWLDLPGPADPGASNETPRPQLIAVYVPNVDSDGHKYGPNSTHVRSTIAEVDGMLASLLRGIEERNLTDVVNVVVVSDHGMATTSTTRLIQLEDIVDLQEIEHVDGWPLYGLRPFNQSENRLLELYDGLKKQEELHEGNFKVYLRDRDMPVRYHFTNNPRIAPLWIVPEAGWAIAPKSEFDVAAGLRTGKTFAPLGLHGYDNDHPLMRAIFLARGPAFPHPEGSAVEPFYNTAVYGIVCQSLGITPQPNNGTIELPFKTIGTHDPEEYQQPPDDPPIKTAGPSNPLPSTMTTISGEDAATRAGDDKHAAAPENTEPGEEASKGSGDENTTWRQWVDGKLESFRHWVTGIFGDHK</sequence>
<evidence type="ECO:0000313" key="3">
    <source>
        <dbReference type="Proteomes" id="UP000799539"/>
    </source>
</evidence>
<accession>A0A6A6FC05</accession>
<keyword evidence="3" id="KW-1185">Reference proteome</keyword>
<protein>
    <recommendedName>
        <fullName evidence="4">Phosphodiest-domain-containing protein</fullName>
    </recommendedName>
</protein>
<dbReference type="GO" id="GO:0047429">
    <property type="term" value="F:nucleoside triphosphate diphosphatase activity"/>
    <property type="evidence" value="ECO:0007669"/>
    <property type="project" value="TreeGrafter"/>
</dbReference>
<feature type="compositionally biased region" description="Low complexity" evidence="1">
    <location>
        <begin position="1"/>
        <end position="15"/>
    </location>
</feature>
<organism evidence="2 3">
    <name type="scientific">Cercospora zeae-maydis SCOH1-5</name>
    <dbReference type="NCBI Taxonomy" id="717836"/>
    <lineage>
        <taxon>Eukaryota</taxon>
        <taxon>Fungi</taxon>
        <taxon>Dikarya</taxon>
        <taxon>Ascomycota</taxon>
        <taxon>Pezizomycotina</taxon>
        <taxon>Dothideomycetes</taxon>
        <taxon>Dothideomycetidae</taxon>
        <taxon>Mycosphaerellales</taxon>
        <taxon>Mycosphaerellaceae</taxon>
        <taxon>Cercospora</taxon>
    </lineage>
</organism>
<feature type="region of interest" description="Disordered" evidence="1">
    <location>
        <begin position="1"/>
        <end position="29"/>
    </location>
</feature>
<dbReference type="Proteomes" id="UP000799539">
    <property type="component" value="Unassembled WGS sequence"/>
</dbReference>
<feature type="non-terminal residue" evidence="2">
    <location>
        <position position="529"/>
    </location>
</feature>
<dbReference type="OrthoDB" id="415411at2759"/>
<dbReference type="FunFam" id="3.30.1360.180:FF:000003">
    <property type="entry name" value="Type I phosphodiesterase/nucleotide pyrophosphatase family protein"/>
    <property type="match status" value="1"/>
</dbReference>
<dbReference type="Gene3D" id="3.30.1360.180">
    <property type="match status" value="1"/>
</dbReference>